<keyword evidence="2" id="KW-1185">Reference proteome</keyword>
<dbReference type="EMBL" id="FLQX01000003">
    <property type="protein sequence ID" value="SBT03387.1"/>
    <property type="molecule type" value="Genomic_DNA"/>
</dbReference>
<protein>
    <submittedName>
        <fullName evidence="1">Uncharacterized protein</fullName>
    </submittedName>
</protein>
<dbReference type="Proteomes" id="UP000199169">
    <property type="component" value="Unassembled WGS sequence"/>
</dbReference>
<name>A0A1A8XGA3_9PROT</name>
<evidence type="ECO:0000313" key="2">
    <source>
        <dbReference type="Proteomes" id="UP000199169"/>
    </source>
</evidence>
<dbReference type="AlphaFoldDB" id="A0A1A8XGA3"/>
<proteinExistence type="predicted"/>
<sequence length="63" mass="6578">MNELIQMVAQRAGISPPQATLAVSAMLAYLTARLPSPVVGRIREQLGAAPFPSDADTGGARSR</sequence>
<organism evidence="1 2">
    <name type="scientific">Candidatus Accumulibacter aalborgensis</name>
    <dbReference type="NCBI Taxonomy" id="1860102"/>
    <lineage>
        <taxon>Bacteria</taxon>
        <taxon>Pseudomonadati</taxon>
        <taxon>Pseudomonadota</taxon>
        <taxon>Betaproteobacteria</taxon>
        <taxon>Candidatus Accumulibacter</taxon>
    </lineage>
</organism>
<reference evidence="1 2" key="1">
    <citation type="submission" date="2016-06" db="EMBL/GenBank/DDBJ databases">
        <authorList>
            <person name="Kjaerup R.B."/>
            <person name="Dalgaard T.S."/>
            <person name="Juul-Madsen H.R."/>
        </authorList>
    </citation>
    <scope>NUCLEOTIDE SEQUENCE [LARGE SCALE GENOMIC DNA]</scope>
    <source>
        <strain evidence="1">3</strain>
    </source>
</reference>
<evidence type="ECO:0000313" key="1">
    <source>
        <dbReference type="EMBL" id="SBT03387.1"/>
    </source>
</evidence>
<gene>
    <name evidence="1" type="ORF">ACCAA_1000009</name>
</gene>
<accession>A0A1A8XGA3</accession>